<sequence length="183" mass="19632">MSARRESPAFSSNSIHARIGSEAALRLAATSPEGKTFSVRRDTADDLRVDRLATAMKRRLSKQSRRLDLDNPLEYSVEKLAQMLAEATCSGDPISVAIIAMALHARHASHLAVADHARRALLRGSRELLAINAARYEKLRNVPADQLGTAGVPCISLPMSANAGTHLTGTDADAAVDAFIPRP</sequence>
<keyword evidence="1" id="KW-0614">Plasmid</keyword>
<protein>
    <submittedName>
        <fullName evidence="1">Uncharacterized protein</fullName>
    </submittedName>
</protein>
<dbReference type="KEGG" id="cox:E0W60_34295"/>
<name>A0A4P7LUI8_9BURK</name>
<evidence type="ECO:0000313" key="2">
    <source>
        <dbReference type="Proteomes" id="UP000295294"/>
    </source>
</evidence>
<gene>
    <name evidence="1" type="ORF">E0W60_34295</name>
</gene>
<dbReference type="EMBL" id="CP038638">
    <property type="protein sequence ID" value="QBY56131.1"/>
    <property type="molecule type" value="Genomic_DNA"/>
</dbReference>
<reference evidence="1 2" key="1">
    <citation type="submission" date="2019-03" db="EMBL/GenBank/DDBJ databases">
        <title>Efficiently degradation of phenoxyalkanoic acid herbicides by Cupriavidus oxalaticus strain X32.</title>
        <authorList>
            <person name="Sheng X."/>
        </authorList>
    </citation>
    <scope>NUCLEOTIDE SEQUENCE [LARGE SCALE GENOMIC DNA]</scope>
    <source>
        <strain evidence="1 2">X32</strain>
        <plasmid evidence="1 2">unnamed3</plasmid>
    </source>
</reference>
<dbReference type="Proteomes" id="UP000295294">
    <property type="component" value="Plasmid unnamed3"/>
</dbReference>
<geneLocation type="plasmid" evidence="1">
    <name>unnamed3</name>
</geneLocation>
<organism evidence="1 2">
    <name type="scientific">Cupriavidus oxalaticus</name>
    <dbReference type="NCBI Taxonomy" id="96344"/>
    <lineage>
        <taxon>Bacteria</taxon>
        <taxon>Pseudomonadati</taxon>
        <taxon>Pseudomonadota</taxon>
        <taxon>Betaproteobacteria</taxon>
        <taxon>Burkholderiales</taxon>
        <taxon>Burkholderiaceae</taxon>
        <taxon>Cupriavidus</taxon>
    </lineage>
</organism>
<dbReference type="RefSeq" id="WP_135707296.1">
    <property type="nucleotide sequence ID" value="NZ_CP038638.1"/>
</dbReference>
<evidence type="ECO:0000313" key="1">
    <source>
        <dbReference type="EMBL" id="QBY56131.1"/>
    </source>
</evidence>
<proteinExistence type="predicted"/>
<dbReference type="OrthoDB" id="27354at106589"/>
<dbReference type="AlphaFoldDB" id="A0A4P7LUI8"/>
<accession>A0A4P7LUI8</accession>